<sequence length="446" mass="50877">MSNQGQHLAALTRNFDALRGPFLKWAANYRQADEVTLGHYRRALIGWYEARIDPEEPYTGPVQNYVQRVAQVYFSGKINEAVIAAERMPIAELGVQQEQNPLNHLPRPIQLNTTQQVMLAQFKELGKSCQDLLLMSDYHHLSYARIAEIIGLEGQIEETEHRRQKCLLMVREAWQAGGITDPVHIPSPIDEELIDQYYAGELGVAERWDVEARRPVDSVFRRAMELREDWAEVVTVAGRQDLMETLLREEAKYARKRPLAPASAPKVKLSPRKKGGIQLGKLELPDLQTLFAIGLFAVFGWVLWTTFGAAAPQAKSVAHFEPMPNIFDRMTPRDAAEEDLERILYYYDRKDYRTAYDELLPVAQAYPAAPLYLGVCALALKQPTRALDWFEQIPRGDFYRPYAEWYEVLAYLAEGNSIAAETVLEEIRDTPGHPYRGKAEALINDM</sequence>
<keyword evidence="1" id="KW-0812">Transmembrane</keyword>
<evidence type="ECO:0000256" key="1">
    <source>
        <dbReference type="SAM" id="Phobius"/>
    </source>
</evidence>
<keyword evidence="1" id="KW-0472">Membrane</keyword>
<organism evidence="2 3">
    <name type="scientific">Neolewinella aurantiaca</name>
    <dbReference type="NCBI Taxonomy" id="2602767"/>
    <lineage>
        <taxon>Bacteria</taxon>
        <taxon>Pseudomonadati</taxon>
        <taxon>Bacteroidota</taxon>
        <taxon>Saprospiria</taxon>
        <taxon>Saprospirales</taxon>
        <taxon>Lewinellaceae</taxon>
        <taxon>Neolewinella</taxon>
    </lineage>
</organism>
<evidence type="ECO:0000313" key="2">
    <source>
        <dbReference type="EMBL" id="TXF87135.1"/>
    </source>
</evidence>
<comment type="caution">
    <text evidence="2">The sequence shown here is derived from an EMBL/GenBank/DDBJ whole genome shotgun (WGS) entry which is preliminary data.</text>
</comment>
<dbReference type="InterPro" id="IPR011990">
    <property type="entry name" value="TPR-like_helical_dom_sf"/>
</dbReference>
<gene>
    <name evidence="2" type="ORF">FUA23_18765</name>
</gene>
<evidence type="ECO:0000313" key="3">
    <source>
        <dbReference type="Proteomes" id="UP000321907"/>
    </source>
</evidence>
<name>A0A5C7FR01_9BACT</name>
<dbReference type="OrthoDB" id="1489449at2"/>
<dbReference type="AlphaFoldDB" id="A0A5C7FR01"/>
<keyword evidence="1" id="KW-1133">Transmembrane helix</keyword>
<keyword evidence="3" id="KW-1185">Reference proteome</keyword>
<dbReference type="EMBL" id="VOXD01000036">
    <property type="protein sequence ID" value="TXF87135.1"/>
    <property type="molecule type" value="Genomic_DNA"/>
</dbReference>
<dbReference type="Proteomes" id="UP000321907">
    <property type="component" value="Unassembled WGS sequence"/>
</dbReference>
<reference evidence="2 3" key="1">
    <citation type="submission" date="2019-08" db="EMBL/GenBank/DDBJ databases">
        <title>Lewinella sp. strain SSH13 Genome sequencing and assembly.</title>
        <authorList>
            <person name="Kim I."/>
        </authorList>
    </citation>
    <scope>NUCLEOTIDE SEQUENCE [LARGE SCALE GENOMIC DNA]</scope>
    <source>
        <strain evidence="2 3">SSH13</strain>
    </source>
</reference>
<protein>
    <submittedName>
        <fullName evidence="2">Uncharacterized protein</fullName>
    </submittedName>
</protein>
<feature type="transmembrane region" description="Helical" evidence="1">
    <location>
        <begin position="290"/>
        <end position="311"/>
    </location>
</feature>
<proteinExistence type="predicted"/>
<dbReference type="RefSeq" id="WP_147932307.1">
    <property type="nucleotide sequence ID" value="NZ_VOXD01000036.1"/>
</dbReference>
<accession>A0A5C7FR01</accession>
<dbReference type="Gene3D" id="1.25.40.10">
    <property type="entry name" value="Tetratricopeptide repeat domain"/>
    <property type="match status" value="1"/>
</dbReference>